<keyword evidence="2" id="KW-0548">Nucleotidyltransferase</keyword>
<accession>A0A3M7P6M2</accession>
<reference evidence="2 3" key="1">
    <citation type="journal article" date="2018" name="Sci. Rep.">
        <title>Genomic signatures of local adaptation to the degree of environmental predictability in rotifers.</title>
        <authorList>
            <person name="Franch-Gras L."/>
            <person name="Hahn C."/>
            <person name="Garcia-Roger E.M."/>
            <person name="Carmona M.J."/>
            <person name="Serra M."/>
            <person name="Gomez A."/>
        </authorList>
    </citation>
    <scope>NUCLEOTIDE SEQUENCE [LARGE SCALE GENOMIC DNA]</scope>
    <source>
        <strain evidence="2">HYR1</strain>
    </source>
</reference>
<organism evidence="2 3">
    <name type="scientific">Brachionus plicatilis</name>
    <name type="common">Marine rotifer</name>
    <name type="synonym">Brachionus muelleri</name>
    <dbReference type="NCBI Taxonomy" id="10195"/>
    <lineage>
        <taxon>Eukaryota</taxon>
        <taxon>Metazoa</taxon>
        <taxon>Spiralia</taxon>
        <taxon>Gnathifera</taxon>
        <taxon>Rotifera</taxon>
        <taxon>Eurotatoria</taxon>
        <taxon>Monogononta</taxon>
        <taxon>Pseudotrocha</taxon>
        <taxon>Ploima</taxon>
        <taxon>Brachionidae</taxon>
        <taxon>Brachionus</taxon>
    </lineage>
</organism>
<name>A0A3M7P6M2_BRAPC</name>
<sequence length="408" mass="47953">MSNLPFLKIFHWNCNYFLNKKEVLELEIQKLQPDIILLNEIKLDENRANYYLNFPAYVSIHRCRNIRGGGVAILIKKEIDFIQIYDLDLFNSEIVSIKINSKNSCLKKDIFLFSFYNPPSQKLNKSIFEFINQNYEHFIIAGDLNSRTSVIDSNTNENGKILENILENPSFLLINSNTPTFTIPNRGYTSVLDLIITSSNLGPYINDFSVLEDDLGSDHFPILLSLDLELYKTSYYNQPKFNFGRANWDFFKKILETSCVYPKIDNINLLNQVITTSIQKAAFQAIPKFALKKFRNSLPQKIVENIKERKRLKRKIKKNPGSLQLRIECNRLTNKIKFEITKFRNEQWEKLIQKFGPYPTSSRPFWRKINKFRKYNTDPEKGELFKELLVKTFSQENDPNFDLAFIEQ</sequence>
<dbReference type="EMBL" id="REGN01013126">
    <property type="protein sequence ID" value="RMZ94334.1"/>
    <property type="molecule type" value="Genomic_DNA"/>
</dbReference>
<dbReference type="Proteomes" id="UP000276133">
    <property type="component" value="Unassembled WGS sequence"/>
</dbReference>
<evidence type="ECO:0000313" key="3">
    <source>
        <dbReference type="Proteomes" id="UP000276133"/>
    </source>
</evidence>
<evidence type="ECO:0000259" key="1">
    <source>
        <dbReference type="Pfam" id="PF14529"/>
    </source>
</evidence>
<dbReference type="SUPFAM" id="SSF56219">
    <property type="entry name" value="DNase I-like"/>
    <property type="match status" value="1"/>
</dbReference>
<dbReference type="PANTHER" id="PTHR33273">
    <property type="entry name" value="DOMAIN-CONTAINING PROTEIN, PUTATIVE-RELATED"/>
    <property type="match status" value="1"/>
</dbReference>
<dbReference type="Gene3D" id="3.60.10.10">
    <property type="entry name" value="Endonuclease/exonuclease/phosphatase"/>
    <property type="match status" value="1"/>
</dbReference>
<dbReference type="AlphaFoldDB" id="A0A3M7P6M2"/>
<dbReference type="PANTHER" id="PTHR33273:SF4">
    <property type="entry name" value="ENDONUCLEASE_EXONUCLEASE_PHOSPHATASE DOMAIN-CONTAINING PROTEIN"/>
    <property type="match status" value="1"/>
</dbReference>
<dbReference type="InterPro" id="IPR005135">
    <property type="entry name" value="Endo/exonuclease/phosphatase"/>
</dbReference>
<dbReference type="InterPro" id="IPR036691">
    <property type="entry name" value="Endo/exonu/phosph_ase_sf"/>
</dbReference>
<dbReference type="OrthoDB" id="8044385at2759"/>
<feature type="non-terminal residue" evidence="2">
    <location>
        <position position="408"/>
    </location>
</feature>
<comment type="caution">
    <text evidence="2">The sequence shown here is derived from an EMBL/GenBank/DDBJ whole genome shotgun (WGS) entry which is preliminary data.</text>
</comment>
<keyword evidence="3" id="KW-1185">Reference proteome</keyword>
<feature type="domain" description="Endonuclease/exonuclease/phosphatase" evidence="1">
    <location>
        <begin position="110"/>
        <end position="222"/>
    </location>
</feature>
<dbReference type="STRING" id="10195.A0A3M7P6M2"/>
<dbReference type="GO" id="GO:0003964">
    <property type="term" value="F:RNA-directed DNA polymerase activity"/>
    <property type="evidence" value="ECO:0007669"/>
    <property type="project" value="UniProtKB-KW"/>
</dbReference>
<keyword evidence="2" id="KW-0695">RNA-directed DNA polymerase</keyword>
<gene>
    <name evidence="2" type="ORF">BpHYR1_004754</name>
</gene>
<protein>
    <submittedName>
        <fullName evidence="2">RNA-directed DNA polymerase from mobile element jockey-like</fullName>
    </submittedName>
</protein>
<keyword evidence="2" id="KW-0808">Transferase</keyword>
<evidence type="ECO:0000313" key="2">
    <source>
        <dbReference type="EMBL" id="RMZ94334.1"/>
    </source>
</evidence>
<dbReference type="Pfam" id="PF14529">
    <property type="entry name" value="Exo_endo_phos_2"/>
    <property type="match status" value="1"/>
</dbReference>
<proteinExistence type="predicted"/>